<dbReference type="Pfam" id="PF10405">
    <property type="entry name" value="BHD_3"/>
    <property type="match status" value="1"/>
</dbReference>
<protein>
    <submittedName>
        <fullName evidence="10">Expressed protein</fullName>
    </submittedName>
</protein>
<feature type="compositionally biased region" description="Basic and acidic residues" evidence="6">
    <location>
        <begin position="305"/>
        <end position="320"/>
    </location>
</feature>
<keyword evidence="3" id="KW-0227">DNA damage</keyword>
<evidence type="ECO:0000256" key="6">
    <source>
        <dbReference type="SAM" id="MobiDB-lite"/>
    </source>
</evidence>
<dbReference type="GO" id="GO:0006289">
    <property type="term" value="P:nucleotide-excision repair"/>
    <property type="evidence" value="ECO:0007669"/>
    <property type="project" value="InterPro"/>
</dbReference>
<feature type="compositionally biased region" description="Acidic residues" evidence="6">
    <location>
        <begin position="13"/>
        <end position="26"/>
    </location>
</feature>
<keyword evidence="4" id="KW-0234">DNA repair</keyword>
<dbReference type="SUPFAM" id="SSF54001">
    <property type="entry name" value="Cysteine proteinases"/>
    <property type="match status" value="1"/>
</dbReference>
<dbReference type="InterPro" id="IPR018326">
    <property type="entry name" value="Rad4_beta-hairpin_dom1"/>
</dbReference>
<evidence type="ECO:0000256" key="1">
    <source>
        <dbReference type="ARBA" id="ARBA00004123"/>
    </source>
</evidence>
<dbReference type="InterPro" id="IPR018328">
    <property type="entry name" value="Rad4_beta-hairpin_dom3"/>
</dbReference>
<evidence type="ECO:0000259" key="7">
    <source>
        <dbReference type="SMART" id="SM01030"/>
    </source>
</evidence>
<organism evidence="10 11">
    <name type="scientific">Phakopsora pachyrhizi</name>
    <name type="common">Asian soybean rust disease fungus</name>
    <dbReference type="NCBI Taxonomy" id="170000"/>
    <lineage>
        <taxon>Eukaryota</taxon>
        <taxon>Fungi</taxon>
        <taxon>Dikarya</taxon>
        <taxon>Basidiomycota</taxon>
        <taxon>Pucciniomycotina</taxon>
        <taxon>Pucciniomycetes</taxon>
        <taxon>Pucciniales</taxon>
        <taxon>Phakopsoraceae</taxon>
        <taxon>Phakopsora</taxon>
    </lineage>
</organism>
<evidence type="ECO:0000256" key="3">
    <source>
        <dbReference type="ARBA" id="ARBA00022763"/>
    </source>
</evidence>
<dbReference type="FunFam" id="3.30.70.2460:FF:000001">
    <property type="entry name" value="DNA repair protein Rad4 family"/>
    <property type="match status" value="1"/>
</dbReference>
<evidence type="ECO:0000313" key="10">
    <source>
        <dbReference type="EMBL" id="CAH7665741.1"/>
    </source>
</evidence>
<feature type="domain" description="Rad4 beta-hairpin" evidence="7">
    <location>
        <begin position="488"/>
        <end position="538"/>
    </location>
</feature>
<dbReference type="Gene3D" id="3.30.70.2460">
    <property type="entry name" value="Rad4, beta-hairpin domain BHD3"/>
    <property type="match status" value="1"/>
</dbReference>
<dbReference type="GO" id="GO:0006298">
    <property type="term" value="P:mismatch repair"/>
    <property type="evidence" value="ECO:0007669"/>
    <property type="project" value="TreeGrafter"/>
</dbReference>
<dbReference type="Pfam" id="PF10404">
    <property type="entry name" value="BHD_2"/>
    <property type="match status" value="1"/>
</dbReference>
<dbReference type="InterPro" id="IPR036985">
    <property type="entry name" value="Transglutaminase-like_sf"/>
</dbReference>
<feature type="region of interest" description="Disordered" evidence="6">
    <location>
        <begin position="1"/>
        <end position="67"/>
    </location>
</feature>
<evidence type="ECO:0000256" key="5">
    <source>
        <dbReference type="ARBA" id="ARBA00023242"/>
    </source>
</evidence>
<dbReference type="GO" id="GO:0005737">
    <property type="term" value="C:cytoplasm"/>
    <property type="evidence" value="ECO:0007669"/>
    <property type="project" value="TreeGrafter"/>
</dbReference>
<name>A0AAV0AEZ8_PHAPC</name>
<gene>
    <name evidence="10" type="ORF">PPACK8108_LOCUS26</name>
</gene>
<comment type="subcellular location">
    <subcellularLocation>
        <location evidence="1">Nucleus</location>
    </subcellularLocation>
</comment>
<dbReference type="InterPro" id="IPR018327">
    <property type="entry name" value="BHD_2"/>
</dbReference>
<evidence type="ECO:0000256" key="2">
    <source>
        <dbReference type="ARBA" id="ARBA00009525"/>
    </source>
</evidence>
<dbReference type="Pfam" id="PF10403">
    <property type="entry name" value="BHD_1"/>
    <property type="match status" value="1"/>
</dbReference>
<comment type="caution">
    <text evidence="10">The sequence shown here is derived from an EMBL/GenBank/DDBJ whole genome shotgun (WGS) entry which is preliminary data.</text>
</comment>
<dbReference type="Gene3D" id="2.20.20.110">
    <property type="entry name" value="Rad4, beta-hairpin domain BHD1"/>
    <property type="match status" value="1"/>
</dbReference>
<feature type="region of interest" description="Disordered" evidence="6">
    <location>
        <begin position="257"/>
        <end position="374"/>
    </location>
</feature>
<dbReference type="Gene3D" id="3.90.260.10">
    <property type="entry name" value="Transglutaminase-like"/>
    <property type="match status" value="1"/>
</dbReference>
<sequence>MSQTSSQGSQSEDSVDWEEVEVESLDGDDKLDGGGQAGGVTLSVVISKPSGKKNQRTEKRRTANSAVERQIRHDVHRAHTLSLLASGLLRNVMLNDQLLRARLLSLVPLPLVNAFGTFTIATHPLARDRSRMFDSALKDLISWWWQSFQIDNSIEGMRTRTWAEADGIFDSTFNLSDSIIDFKGKRKEGTRKKSFQDAFNELLESGEPLHGVKSLMKRAVLMKGSRDMSALLFTSLLRALDVPSRLVFSLQPVTWRGAGGGGKSAKQPEDTKDSVSPTSSKRSEPISLVKKPRAKTQGLASRASNDSKNKRSVPDHKLSSDKQMASSESEELPLANTGMASTSKEPTIKLRKSRPTKSSRHWAKSPSPDPEALKRPPVFWTEVYSRPMKEWYCVDVTRKKMRCKKIMEPSKNNPENRMLYVIAFEQDQYIRDVTPRYTHSFGATVMKSRLTSRKNGEDWFERATKKFRRPYKLARDEREDEELQKAQVTEAMPTTVGGFKDHPNFALERHLRREEVIYPKKPIGIFRGESVYPRSAVTICKSSEAYLREGKRIKGGEMPLKMVKPRTVTINRKREEELLKMDGQEVALQGLFADWQTELLIPPPIRDGIIPRNAYGNFDLFAPHMLPKGAKHLPYKGIAKTAKKLQVSYADAVVSFEFHKRRAIPVIEGIIVPELESEFVLDLKNIGVQPEELSLLQDSGKKSHGDGPRPIFKFYVDHQVNTMKMPEEGAQDDYFTS</sequence>
<proteinExistence type="inferred from homology"/>
<dbReference type="SMART" id="SM01031">
    <property type="entry name" value="BHD_2"/>
    <property type="match status" value="1"/>
</dbReference>
<feature type="domain" description="Rad4 beta-hairpin" evidence="9">
    <location>
        <begin position="610"/>
        <end position="684"/>
    </location>
</feature>
<dbReference type="AlphaFoldDB" id="A0AAV0AEZ8"/>
<dbReference type="InterPro" id="IPR038765">
    <property type="entry name" value="Papain-like_cys_pep_sf"/>
</dbReference>
<dbReference type="SMART" id="SM01032">
    <property type="entry name" value="BHD_3"/>
    <property type="match status" value="1"/>
</dbReference>
<dbReference type="SMART" id="SM01030">
    <property type="entry name" value="BHD_1"/>
    <property type="match status" value="1"/>
</dbReference>
<evidence type="ECO:0000313" key="11">
    <source>
        <dbReference type="Proteomes" id="UP001153365"/>
    </source>
</evidence>
<dbReference type="Proteomes" id="UP001153365">
    <property type="component" value="Unassembled WGS sequence"/>
</dbReference>
<reference evidence="10" key="1">
    <citation type="submission" date="2022-06" db="EMBL/GenBank/DDBJ databases">
        <authorList>
            <consortium name="SYNGENTA / RWTH Aachen University"/>
        </authorList>
    </citation>
    <scope>NUCLEOTIDE SEQUENCE</scope>
</reference>
<evidence type="ECO:0000259" key="8">
    <source>
        <dbReference type="SMART" id="SM01031"/>
    </source>
</evidence>
<dbReference type="EMBL" id="CALTRL010000005">
    <property type="protein sequence ID" value="CAH7665741.1"/>
    <property type="molecule type" value="Genomic_DNA"/>
</dbReference>
<evidence type="ECO:0000259" key="9">
    <source>
        <dbReference type="SMART" id="SM01032"/>
    </source>
</evidence>
<dbReference type="InterPro" id="IPR042488">
    <property type="entry name" value="Rad4_BHD3_sf"/>
</dbReference>
<feature type="compositionally biased region" description="Polar residues" evidence="6">
    <location>
        <begin position="1"/>
        <end position="10"/>
    </location>
</feature>
<feature type="non-terminal residue" evidence="10">
    <location>
        <position position="737"/>
    </location>
</feature>
<dbReference type="PANTHER" id="PTHR12135:SF0">
    <property type="entry name" value="DNA REPAIR PROTEIN COMPLEMENTING XP-C CELLS"/>
    <property type="match status" value="1"/>
</dbReference>
<dbReference type="GO" id="GO:0071942">
    <property type="term" value="C:XPC complex"/>
    <property type="evidence" value="ECO:0007669"/>
    <property type="project" value="TreeGrafter"/>
</dbReference>
<keyword evidence="11" id="KW-1185">Reference proteome</keyword>
<dbReference type="GO" id="GO:0003684">
    <property type="term" value="F:damaged DNA binding"/>
    <property type="evidence" value="ECO:0007669"/>
    <property type="project" value="InterPro"/>
</dbReference>
<dbReference type="InterPro" id="IPR018325">
    <property type="entry name" value="Rad4/PNGase_transGLS-fold"/>
</dbReference>
<dbReference type="InterPro" id="IPR004583">
    <property type="entry name" value="DNA_repair_Rad4"/>
</dbReference>
<feature type="compositionally biased region" description="Basic residues" evidence="6">
    <location>
        <begin position="349"/>
        <end position="363"/>
    </location>
</feature>
<dbReference type="PANTHER" id="PTHR12135">
    <property type="entry name" value="DNA REPAIR PROTEIN XP-C / RAD4"/>
    <property type="match status" value="1"/>
</dbReference>
<dbReference type="GO" id="GO:0003697">
    <property type="term" value="F:single-stranded DNA binding"/>
    <property type="evidence" value="ECO:0007669"/>
    <property type="project" value="TreeGrafter"/>
</dbReference>
<comment type="similarity">
    <text evidence="2">Belongs to the XPC family.</text>
</comment>
<keyword evidence="5" id="KW-0539">Nucleus</keyword>
<feature type="domain" description="Rad4 beta-hairpin" evidence="8">
    <location>
        <begin position="540"/>
        <end position="603"/>
    </location>
</feature>
<dbReference type="Pfam" id="PF03835">
    <property type="entry name" value="Rad4"/>
    <property type="match status" value="1"/>
</dbReference>
<dbReference type="GO" id="GO:0000111">
    <property type="term" value="C:nucleotide-excision repair factor 2 complex"/>
    <property type="evidence" value="ECO:0007669"/>
    <property type="project" value="TreeGrafter"/>
</dbReference>
<accession>A0AAV0AEZ8</accession>
<evidence type="ECO:0000256" key="4">
    <source>
        <dbReference type="ARBA" id="ARBA00023204"/>
    </source>
</evidence>